<evidence type="ECO:0000313" key="2">
    <source>
        <dbReference type="EMBL" id="KAL3690314.1"/>
    </source>
</evidence>
<feature type="region of interest" description="Disordered" evidence="1">
    <location>
        <begin position="113"/>
        <end position="144"/>
    </location>
</feature>
<dbReference type="EMBL" id="JBJQOH010000004">
    <property type="protein sequence ID" value="KAL3690314.1"/>
    <property type="molecule type" value="Genomic_DNA"/>
</dbReference>
<proteinExistence type="predicted"/>
<dbReference type="AlphaFoldDB" id="A0ABD3HIU8"/>
<organism evidence="2 3">
    <name type="scientific">Riccia sorocarpa</name>
    <dbReference type="NCBI Taxonomy" id="122646"/>
    <lineage>
        <taxon>Eukaryota</taxon>
        <taxon>Viridiplantae</taxon>
        <taxon>Streptophyta</taxon>
        <taxon>Embryophyta</taxon>
        <taxon>Marchantiophyta</taxon>
        <taxon>Marchantiopsida</taxon>
        <taxon>Marchantiidae</taxon>
        <taxon>Marchantiales</taxon>
        <taxon>Ricciaceae</taxon>
        <taxon>Riccia</taxon>
    </lineage>
</organism>
<evidence type="ECO:0000313" key="3">
    <source>
        <dbReference type="Proteomes" id="UP001633002"/>
    </source>
</evidence>
<sequence>MEVWAWLMVEKAELEKVLASLKGRDNDLNVKQGRLQEDYDGLSSRIFDIMKGLKRLQERREGLKLRLSAIQEQSRRLGPIIKERETRLEAVRARADDALSKVEALIQTYSHSAVSSSGHGSKKRDKLGQELKRSKQRLKSKNAKRLKLQADVEVSKRNLQKKKSDSMLLNCPEFCIPVYEQESSFCTNCASEVGQKRSTELETFPTASWLESGVEAL</sequence>
<dbReference type="Proteomes" id="UP001633002">
    <property type="component" value="Unassembled WGS sequence"/>
</dbReference>
<reference evidence="2 3" key="1">
    <citation type="submission" date="2024-09" db="EMBL/GenBank/DDBJ databases">
        <title>Chromosome-scale assembly of Riccia sorocarpa.</title>
        <authorList>
            <person name="Paukszto L."/>
        </authorList>
    </citation>
    <scope>NUCLEOTIDE SEQUENCE [LARGE SCALE GENOMIC DNA]</scope>
    <source>
        <strain evidence="2">LP-2024</strain>
        <tissue evidence="2">Aerial parts of the thallus</tissue>
    </source>
</reference>
<accession>A0ABD3HIU8</accession>
<keyword evidence="3" id="KW-1185">Reference proteome</keyword>
<evidence type="ECO:0000256" key="1">
    <source>
        <dbReference type="SAM" id="MobiDB-lite"/>
    </source>
</evidence>
<protein>
    <submittedName>
        <fullName evidence="2">Uncharacterized protein</fullName>
    </submittedName>
</protein>
<feature type="compositionally biased region" description="Basic residues" evidence="1">
    <location>
        <begin position="134"/>
        <end position="144"/>
    </location>
</feature>
<comment type="caution">
    <text evidence="2">The sequence shown here is derived from an EMBL/GenBank/DDBJ whole genome shotgun (WGS) entry which is preliminary data.</text>
</comment>
<name>A0ABD3HIU8_9MARC</name>
<gene>
    <name evidence="2" type="ORF">R1sor_016623</name>
</gene>